<sequence>MTGSSSRTQFEHEEIPEWFEGEATAALGADWLSCDPTASISGGASPSISPGASPSTAVAHHHVEVLDPMAIQATSTRRKGGRAPRPPVAAHTIDVDLTNTSGVAPTQPDSLFESSPQINLDEEDNDDSDPEDVTPTSSRSKRGSGQGQTKGKKAKTSGGQWFQDKIGELVAMNERTTASCESMASREDKSGFSINEVMTLVKECGATSGTNEHFIATVAFTKRAEREMFMILDTHEERYGSSESNSDDGSNGGG</sequence>
<reference evidence="2 3" key="1">
    <citation type="submission" date="2024-02" db="EMBL/GenBank/DDBJ databases">
        <title>High-quality chromosome-scale genome assembly of Pensacola bahiagrass (Paspalum notatum Flugge var. saurae).</title>
        <authorList>
            <person name="Vega J.M."/>
            <person name="Podio M."/>
            <person name="Orjuela J."/>
            <person name="Siena L.A."/>
            <person name="Pessino S.C."/>
            <person name="Combes M.C."/>
            <person name="Mariac C."/>
            <person name="Albertini E."/>
            <person name="Pupilli F."/>
            <person name="Ortiz J.P.A."/>
            <person name="Leblanc O."/>
        </authorList>
    </citation>
    <scope>NUCLEOTIDE SEQUENCE [LARGE SCALE GENOMIC DNA]</scope>
    <source>
        <strain evidence="2">R1</strain>
        <tissue evidence="2">Leaf</tissue>
    </source>
</reference>
<name>A0AAQ3TIE6_PASNO</name>
<feature type="region of interest" description="Disordered" evidence="1">
    <location>
        <begin position="37"/>
        <end position="59"/>
    </location>
</feature>
<keyword evidence="3" id="KW-1185">Reference proteome</keyword>
<feature type="compositionally biased region" description="Low complexity" evidence="1">
    <location>
        <begin position="37"/>
        <end position="57"/>
    </location>
</feature>
<dbReference type="AlphaFoldDB" id="A0AAQ3TIE6"/>
<evidence type="ECO:0000256" key="1">
    <source>
        <dbReference type="SAM" id="MobiDB-lite"/>
    </source>
</evidence>
<accession>A0AAQ3TIE6</accession>
<feature type="compositionally biased region" description="Low complexity" evidence="1">
    <location>
        <begin position="241"/>
        <end position="254"/>
    </location>
</feature>
<dbReference type="PANTHER" id="PTHR47851">
    <property type="entry name" value="OS06G0588700 PROTEIN-RELATED"/>
    <property type="match status" value="1"/>
</dbReference>
<evidence type="ECO:0000313" key="2">
    <source>
        <dbReference type="EMBL" id="WVZ72444.1"/>
    </source>
</evidence>
<gene>
    <name evidence="2" type="ORF">U9M48_020907</name>
</gene>
<dbReference type="EMBL" id="CP144748">
    <property type="protein sequence ID" value="WVZ72444.1"/>
    <property type="molecule type" value="Genomic_DNA"/>
</dbReference>
<protein>
    <submittedName>
        <fullName evidence="2">Uncharacterized protein</fullName>
    </submittedName>
</protein>
<feature type="compositionally biased region" description="Polar residues" evidence="1">
    <location>
        <begin position="97"/>
        <end position="118"/>
    </location>
</feature>
<dbReference type="Proteomes" id="UP001341281">
    <property type="component" value="Chromosome 04"/>
</dbReference>
<dbReference type="PANTHER" id="PTHR47851:SF1">
    <property type="entry name" value="OS06G0588700 PROTEIN"/>
    <property type="match status" value="1"/>
</dbReference>
<organism evidence="2 3">
    <name type="scientific">Paspalum notatum var. saurae</name>
    <dbReference type="NCBI Taxonomy" id="547442"/>
    <lineage>
        <taxon>Eukaryota</taxon>
        <taxon>Viridiplantae</taxon>
        <taxon>Streptophyta</taxon>
        <taxon>Embryophyta</taxon>
        <taxon>Tracheophyta</taxon>
        <taxon>Spermatophyta</taxon>
        <taxon>Magnoliopsida</taxon>
        <taxon>Liliopsida</taxon>
        <taxon>Poales</taxon>
        <taxon>Poaceae</taxon>
        <taxon>PACMAD clade</taxon>
        <taxon>Panicoideae</taxon>
        <taxon>Andropogonodae</taxon>
        <taxon>Paspaleae</taxon>
        <taxon>Paspalinae</taxon>
        <taxon>Paspalum</taxon>
    </lineage>
</organism>
<feature type="compositionally biased region" description="Acidic residues" evidence="1">
    <location>
        <begin position="120"/>
        <end position="132"/>
    </location>
</feature>
<feature type="region of interest" description="Disordered" evidence="1">
    <location>
        <begin position="234"/>
        <end position="254"/>
    </location>
</feature>
<proteinExistence type="predicted"/>
<evidence type="ECO:0000313" key="3">
    <source>
        <dbReference type="Proteomes" id="UP001341281"/>
    </source>
</evidence>
<feature type="region of interest" description="Disordered" evidence="1">
    <location>
        <begin position="71"/>
        <end position="160"/>
    </location>
</feature>